<dbReference type="PANTHER" id="PTHR34982:SF1">
    <property type="entry name" value="FLAGELLAR ASSEMBLY PROTEIN FLIH"/>
    <property type="match status" value="1"/>
</dbReference>
<sequence>MAIWLKRARDAVFEPGASLAGGTTNDLALRLGAASDIVRRDTFGELLSLDAARAALVEERAALLDEARAQAQTLIDHARDEAADIVANAQRDYAEASEQGYRDGCERALADWMERLAQAADAQNRLQSSMRERLANIVATAVEQIVRVESHEALFERALATVDRIVDGATYLRVAVCPGDFDGAKAAFDRLAARWRDLGQAIPMSVIADKQLDPGSCVCETDFGTVDASLDMQLRAMRSAVSRALKRSAHTSAEAQDAPDAFDNASAGEASATEAI</sequence>
<evidence type="ECO:0000256" key="7">
    <source>
        <dbReference type="ARBA" id="ARBA00022795"/>
    </source>
</evidence>
<comment type="subcellular location">
    <subcellularLocation>
        <location evidence="2">Cytoplasm</location>
    </subcellularLocation>
</comment>
<keyword evidence="8" id="KW-0653">Protein transport</keyword>
<keyword evidence="6" id="KW-0963">Cytoplasm</keyword>
<evidence type="ECO:0000256" key="12">
    <source>
        <dbReference type="SAM" id="MobiDB-lite"/>
    </source>
</evidence>
<organism evidence="14 15">
    <name type="scientific">Paraburkholderia tropica</name>
    <dbReference type="NCBI Taxonomy" id="92647"/>
    <lineage>
        <taxon>Bacteria</taxon>
        <taxon>Pseudomonadati</taxon>
        <taxon>Pseudomonadota</taxon>
        <taxon>Betaproteobacteria</taxon>
        <taxon>Burkholderiales</taxon>
        <taxon>Burkholderiaceae</taxon>
        <taxon>Paraburkholderia</taxon>
    </lineage>
</organism>
<dbReference type="GO" id="GO:0044781">
    <property type="term" value="P:bacterial-type flagellum organization"/>
    <property type="evidence" value="ECO:0007669"/>
    <property type="project" value="UniProtKB-KW"/>
</dbReference>
<dbReference type="OrthoDB" id="6008834at2"/>
<evidence type="ECO:0000256" key="9">
    <source>
        <dbReference type="ARBA" id="ARBA00023225"/>
    </source>
</evidence>
<dbReference type="NCBIfam" id="NF006574">
    <property type="entry name" value="PRK09098.1"/>
    <property type="match status" value="1"/>
</dbReference>
<dbReference type="Proteomes" id="UP000183529">
    <property type="component" value="Unassembled WGS sequence"/>
</dbReference>
<comment type="caution">
    <text evidence="14">The sequence shown here is derived from an EMBL/GenBank/DDBJ whole genome shotgun (WGS) entry which is preliminary data.</text>
</comment>
<protein>
    <recommendedName>
        <fullName evidence="4">Flagellar assembly protein FliH</fullName>
    </recommendedName>
    <alternativeName>
        <fullName evidence="11">Type 3 secretion system stator protein</fullName>
    </alternativeName>
</protein>
<dbReference type="GO" id="GO:0030254">
    <property type="term" value="P:protein secretion by the type III secretion system"/>
    <property type="evidence" value="ECO:0007669"/>
    <property type="project" value="InterPro"/>
</dbReference>
<comment type="similarity">
    <text evidence="3">Belongs to the FliH family.</text>
</comment>
<evidence type="ECO:0000313" key="15">
    <source>
        <dbReference type="Proteomes" id="UP000183529"/>
    </source>
</evidence>
<evidence type="ECO:0000256" key="11">
    <source>
        <dbReference type="ARBA" id="ARBA00040494"/>
    </source>
</evidence>
<evidence type="ECO:0000256" key="5">
    <source>
        <dbReference type="ARBA" id="ARBA00022448"/>
    </source>
</evidence>
<dbReference type="InterPro" id="IPR012842">
    <property type="entry name" value="T3SS_SctL/SctL2"/>
</dbReference>
<evidence type="ECO:0000256" key="6">
    <source>
        <dbReference type="ARBA" id="ARBA00022490"/>
    </source>
</evidence>
<dbReference type="NCBIfam" id="TIGR02499">
    <property type="entry name" value="HrpE_YscL_not"/>
    <property type="match status" value="1"/>
</dbReference>
<evidence type="ECO:0000256" key="4">
    <source>
        <dbReference type="ARBA" id="ARBA00016507"/>
    </source>
</evidence>
<keyword evidence="5" id="KW-0813">Transport</keyword>
<keyword evidence="7" id="KW-1005">Bacterial flagellum biogenesis</keyword>
<evidence type="ECO:0000256" key="1">
    <source>
        <dbReference type="ARBA" id="ARBA00003041"/>
    </source>
</evidence>
<comment type="function">
    <text evidence="1">Needed for flagellar regrowth and assembly.</text>
</comment>
<comment type="similarity">
    <text evidence="10">Belongs to the SctL stator family.</text>
</comment>
<dbReference type="PANTHER" id="PTHR34982">
    <property type="entry name" value="YOP PROTEINS TRANSLOCATION PROTEIN L"/>
    <property type="match status" value="1"/>
</dbReference>
<evidence type="ECO:0000256" key="8">
    <source>
        <dbReference type="ARBA" id="ARBA00022927"/>
    </source>
</evidence>
<feature type="domain" description="Flagellar assembly protein FliH/Type III secretion system HrpE" evidence="13">
    <location>
        <begin position="111"/>
        <end position="235"/>
    </location>
</feature>
<accession>A0A1A5XC66</accession>
<feature type="region of interest" description="Disordered" evidence="12">
    <location>
        <begin position="248"/>
        <end position="276"/>
    </location>
</feature>
<proteinExistence type="inferred from homology"/>
<dbReference type="EMBL" id="FNZM01000003">
    <property type="protein sequence ID" value="SEJ25977.1"/>
    <property type="molecule type" value="Genomic_DNA"/>
</dbReference>
<evidence type="ECO:0000259" key="13">
    <source>
        <dbReference type="Pfam" id="PF02108"/>
    </source>
</evidence>
<dbReference type="GO" id="GO:0005829">
    <property type="term" value="C:cytosol"/>
    <property type="evidence" value="ECO:0007669"/>
    <property type="project" value="TreeGrafter"/>
</dbReference>
<dbReference type="RefSeq" id="WP_065060778.1">
    <property type="nucleotide sequence ID" value="NZ_CADFGN010000001.1"/>
</dbReference>
<evidence type="ECO:0000256" key="2">
    <source>
        <dbReference type="ARBA" id="ARBA00004496"/>
    </source>
</evidence>
<evidence type="ECO:0000256" key="3">
    <source>
        <dbReference type="ARBA" id="ARBA00006602"/>
    </source>
</evidence>
<evidence type="ECO:0000313" key="14">
    <source>
        <dbReference type="EMBL" id="SEJ25977.1"/>
    </source>
</evidence>
<name>A0A1A5XC66_9BURK</name>
<dbReference type="InterPro" id="IPR051472">
    <property type="entry name" value="T3SS_Stator/FliH"/>
</dbReference>
<reference evidence="14 15" key="1">
    <citation type="submission" date="2016-10" db="EMBL/GenBank/DDBJ databases">
        <authorList>
            <person name="Varghese N."/>
            <person name="Submissions S."/>
        </authorList>
    </citation>
    <scope>NUCLEOTIDE SEQUENCE [LARGE SCALE GENOMIC DNA]</scope>
    <source>
        <strain evidence="14 15">LMG 22274</strain>
    </source>
</reference>
<gene>
    <name evidence="14" type="ORF">SAMN05216550_103363</name>
</gene>
<evidence type="ECO:0000256" key="10">
    <source>
        <dbReference type="ARBA" id="ARBA00024335"/>
    </source>
</evidence>
<dbReference type="InterPro" id="IPR018035">
    <property type="entry name" value="Flagellar_FliH/T3SS_HrpE"/>
</dbReference>
<dbReference type="AlphaFoldDB" id="A0A1A5XC66"/>
<keyword evidence="9" id="KW-1006">Bacterial flagellum protein export</keyword>
<dbReference type="Pfam" id="PF02108">
    <property type="entry name" value="FliH"/>
    <property type="match status" value="1"/>
</dbReference>